<gene>
    <name evidence="1" type="ORF">A8806_103227</name>
</gene>
<dbReference type="InterPro" id="IPR006901">
    <property type="entry name" value="TrmK"/>
</dbReference>
<organism evidence="1 2">
    <name type="scientific">Faecalicatena orotica</name>
    <dbReference type="NCBI Taxonomy" id="1544"/>
    <lineage>
        <taxon>Bacteria</taxon>
        <taxon>Bacillati</taxon>
        <taxon>Bacillota</taxon>
        <taxon>Clostridia</taxon>
        <taxon>Lachnospirales</taxon>
        <taxon>Lachnospiraceae</taxon>
        <taxon>Faecalicatena</taxon>
    </lineage>
</organism>
<dbReference type="PANTHER" id="PTHR38451">
    <property type="entry name" value="TRNA (ADENINE(22)-N(1))-METHYLTRANSFERASE"/>
    <property type="match status" value="1"/>
</dbReference>
<reference evidence="1 2" key="1">
    <citation type="submission" date="2018-05" db="EMBL/GenBank/DDBJ databases">
        <title>The Hungate 1000. A catalogue of reference genomes from the rumen microbiome.</title>
        <authorList>
            <person name="Kelly W."/>
        </authorList>
    </citation>
    <scope>NUCLEOTIDE SEQUENCE [LARGE SCALE GENOMIC DNA]</scope>
    <source>
        <strain evidence="1 2">NLAE-zl-C242</strain>
    </source>
</reference>
<sequence>MELSKRLQAVAGLVTAGYEMADIGTDHAYIPIYLIENGMVPSAVAMDINEGPLERAKEHVTECGLSGRIELRLSDGLAGLAPGEAKTAVIAGMGGGLVMKILKAHPDITGSLKECILQPQSEIAKVRAFLLEEGFLFIKEDMVFEDGKYYPMMKVQPSAGSTLRQKRETPPVWTETEIRYGKLLLQDRHPVLKQFLEREITLKSRIIRDLENLDSPHSKERRRELEKDLEYARKGMEFYAM</sequence>
<comment type="caution">
    <text evidence="1">The sequence shown here is derived from an EMBL/GenBank/DDBJ whole genome shotgun (WGS) entry which is preliminary data.</text>
</comment>
<dbReference type="Pfam" id="PF12847">
    <property type="entry name" value="Methyltransf_18"/>
    <property type="match status" value="1"/>
</dbReference>
<dbReference type="PIRSF" id="PIRSF018637">
    <property type="entry name" value="TrmK"/>
    <property type="match status" value="1"/>
</dbReference>
<dbReference type="GO" id="GO:0032259">
    <property type="term" value="P:methylation"/>
    <property type="evidence" value="ECO:0007669"/>
    <property type="project" value="UniProtKB-KW"/>
</dbReference>
<evidence type="ECO:0000313" key="2">
    <source>
        <dbReference type="Proteomes" id="UP000245845"/>
    </source>
</evidence>
<dbReference type="GO" id="GO:0160105">
    <property type="term" value="F:tRNA (adenine(22)-N1)-methyltransferase activity"/>
    <property type="evidence" value="ECO:0007669"/>
    <property type="project" value="InterPro"/>
</dbReference>
<dbReference type="Gene3D" id="3.40.50.150">
    <property type="entry name" value="Vaccinia Virus protein VP39"/>
    <property type="match status" value="1"/>
</dbReference>
<dbReference type="Gene3D" id="1.10.287.1890">
    <property type="match status" value="1"/>
</dbReference>
<keyword evidence="1" id="KW-0808">Transferase</keyword>
<accession>A0A2Y9BH70</accession>
<keyword evidence="2" id="KW-1185">Reference proteome</keyword>
<protein>
    <submittedName>
        <fullName evidence="1">tRNA (Adenine22-N1)-methyltransferase</fullName>
    </submittedName>
</protein>
<dbReference type="InterPro" id="IPR029063">
    <property type="entry name" value="SAM-dependent_MTases_sf"/>
</dbReference>
<name>A0A2Y9BH70_9FIRM</name>
<dbReference type="RefSeq" id="WP_109730450.1">
    <property type="nucleotide sequence ID" value="NZ_BAAACK010000004.1"/>
</dbReference>
<keyword evidence="1" id="KW-0489">Methyltransferase</keyword>
<dbReference type="SUPFAM" id="SSF53335">
    <property type="entry name" value="S-adenosyl-L-methionine-dependent methyltransferases"/>
    <property type="match status" value="1"/>
</dbReference>
<proteinExistence type="predicted"/>
<dbReference type="PANTHER" id="PTHR38451:SF1">
    <property type="entry name" value="TRNA (ADENINE(22)-N(1))-METHYLTRANSFERASE"/>
    <property type="match status" value="1"/>
</dbReference>
<dbReference type="AlphaFoldDB" id="A0A2Y9BH70"/>
<evidence type="ECO:0000313" key="1">
    <source>
        <dbReference type="EMBL" id="PWJ30823.1"/>
    </source>
</evidence>
<dbReference type="Proteomes" id="UP000245845">
    <property type="component" value="Unassembled WGS sequence"/>
</dbReference>
<dbReference type="OrthoDB" id="5881184at2"/>
<dbReference type="EMBL" id="QGDL01000003">
    <property type="protein sequence ID" value="PWJ30823.1"/>
    <property type="molecule type" value="Genomic_DNA"/>
</dbReference>